<evidence type="ECO:0000313" key="5">
    <source>
        <dbReference type="EMBL" id="NYD73375.1"/>
    </source>
</evidence>
<dbReference type="PANTHER" id="PTHR43537:SF24">
    <property type="entry name" value="GLUCONATE OPERON TRANSCRIPTIONAL REPRESSOR"/>
    <property type="match status" value="1"/>
</dbReference>
<dbReference type="Gene3D" id="1.10.10.10">
    <property type="entry name" value="Winged helix-like DNA-binding domain superfamily/Winged helix DNA-binding domain"/>
    <property type="match status" value="1"/>
</dbReference>
<comment type="caution">
    <text evidence="5">The sequence shown here is derived from an EMBL/GenBank/DDBJ whole genome shotgun (WGS) entry which is preliminary data.</text>
</comment>
<keyword evidence="3" id="KW-0804">Transcription</keyword>
<proteinExistence type="predicted"/>
<dbReference type="EMBL" id="JACCBJ010000001">
    <property type="protein sequence ID" value="NYD73375.1"/>
    <property type="molecule type" value="Genomic_DNA"/>
</dbReference>
<dbReference type="PANTHER" id="PTHR43537">
    <property type="entry name" value="TRANSCRIPTIONAL REGULATOR, GNTR FAMILY"/>
    <property type="match status" value="1"/>
</dbReference>
<feature type="domain" description="HTH gntR-type" evidence="4">
    <location>
        <begin position="29"/>
        <end position="99"/>
    </location>
</feature>
<dbReference type="Pfam" id="PF00392">
    <property type="entry name" value="GntR"/>
    <property type="match status" value="1"/>
</dbReference>
<sequence length="261" mass="27493">MTISMRDAARTGRAAPGARDAVFAQLDDAGRAEQVARRLTDAIVLGVLSSGERLPSEAELARRFGVALVTAREGLGMLRRAGLVETRRGRDGGSFVMRTGDADDSHVIGRLRGVSQVELGDLAVYVTAIAAGCADRAAERSTPSDDARLRAWVADADFSQAAEARRNAGGFLLELAVLSQSARLVREQLRLQAEFGPLLWLGMRDPAIRASAAAAATAVAEAVAARDGAAARAHIGGLLDEVARWLLAAKARIEREGTIDG</sequence>
<keyword evidence="6" id="KW-1185">Reference proteome</keyword>
<evidence type="ECO:0000256" key="2">
    <source>
        <dbReference type="ARBA" id="ARBA00023125"/>
    </source>
</evidence>
<reference evidence="5 6" key="1">
    <citation type="submission" date="2020-07" db="EMBL/GenBank/DDBJ databases">
        <title>Sequencing the genomes of 1000 actinobacteria strains.</title>
        <authorList>
            <person name="Klenk H.-P."/>
        </authorList>
    </citation>
    <scope>NUCLEOTIDE SEQUENCE [LARGE SCALE GENOMIC DNA]</scope>
    <source>
        <strain evidence="5 6">DSM 23871</strain>
    </source>
</reference>
<dbReference type="SUPFAM" id="SSF46785">
    <property type="entry name" value="Winged helix' DNA-binding domain"/>
    <property type="match status" value="1"/>
</dbReference>
<evidence type="ECO:0000256" key="3">
    <source>
        <dbReference type="ARBA" id="ARBA00023163"/>
    </source>
</evidence>
<gene>
    <name evidence="5" type="ORF">BJ963_000894</name>
</gene>
<dbReference type="AlphaFoldDB" id="A0A852SXD9"/>
<dbReference type="PROSITE" id="PS50949">
    <property type="entry name" value="HTH_GNTR"/>
    <property type="match status" value="1"/>
</dbReference>
<keyword evidence="1" id="KW-0805">Transcription regulation</keyword>
<dbReference type="CDD" id="cd07377">
    <property type="entry name" value="WHTH_GntR"/>
    <property type="match status" value="1"/>
</dbReference>
<protein>
    <submittedName>
        <fullName evidence="5">DNA-binding FadR family transcriptional regulator</fullName>
    </submittedName>
</protein>
<name>A0A852SXD9_9MICO</name>
<dbReference type="RefSeq" id="WP_179454917.1">
    <property type="nucleotide sequence ID" value="NZ_BAAAPX010000001.1"/>
</dbReference>
<dbReference type="InterPro" id="IPR036388">
    <property type="entry name" value="WH-like_DNA-bd_sf"/>
</dbReference>
<dbReference type="InterPro" id="IPR036390">
    <property type="entry name" value="WH_DNA-bd_sf"/>
</dbReference>
<dbReference type="Proteomes" id="UP000589620">
    <property type="component" value="Unassembled WGS sequence"/>
</dbReference>
<dbReference type="GO" id="GO:0003700">
    <property type="term" value="F:DNA-binding transcription factor activity"/>
    <property type="evidence" value="ECO:0007669"/>
    <property type="project" value="InterPro"/>
</dbReference>
<dbReference type="InterPro" id="IPR008920">
    <property type="entry name" value="TF_FadR/GntR_C"/>
</dbReference>
<evidence type="ECO:0000256" key="1">
    <source>
        <dbReference type="ARBA" id="ARBA00023015"/>
    </source>
</evidence>
<dbReference type="SUPFAM" id="SSF48008">
    <property type="entry name" value="GntR ligand-binding domain-like"/>
    <property type="match status" value="1"/>
</dbReference>
<dbReference type="InterPro" id="IPR000524">
    <property type="entry name" value="Tscrpt_reg_HTH_GntR"/>
</dbReference>
<dbReference type="GO" id="GO:0003677">
    <property type="term" value="F:DNA binding"/>
    <property type="evidence" value="ECO:0007669"/>
    <property type="project" value="UniProtKB-KW"/>
</dbReference>
<keyword evidence="2 5" id="KW-0238">DNA-binding</keyword>
<accession>A0A852SXD9</accession>
<organism evidence="5 6">
    <name type="scientific">Leifsonia soli</name>
    <dbReference type="NCBI Taxonomy" id="582665"/>
    <lineage>
        <taxon>Bacteria</taxon>
        <taxon>Bacillati</taxon>
        <taxon>Actinomycetota</taxon>
        <taxon>Actinomycetes</taxon>
        <taxon>Micrococcales</taxon>
        <taxon>Microbacteriaceae</taxon>
        <taxon>Leifsonia</taxon>
    </lineage>
</organism>
<evidence type="ECO:0000259" key="4">
    <source>
        <dbReference type="PROSITE" id="PS50949"/>
    </source>
</evidence>
<evidence type="ECO:0000313" key="6">
    <source>
        <dbReference type="Proteomes" id="UP000589620"/>
    </source>
</evidence>
<dbReference type="SMART" id="SM00345">
    <property type="entry name" value="HTH_GNTR"/>
    <property type="match status" value="1"/>
</dbReference>
<dbReference type="Gene3D" id="1.20.120.530">
    <property type="entry name" value="GntR ligand-binding domain-like"/>
    <property type="match status" value="1"/>
</dbReference>